<reference evidence="1 2" key="1">
    <citation type="journal article" date="2011" name="Stand. Genomic Sci.">
        <title>Non-contiguous finished genome sequence and contextual data of the filamentous soil bacterium Ktedonobacter racemifer type strain (SOSP1-21).</title>
        <authorList>
            <person name="Chang Y.J."/>
            <person name="Land M."/>
            <person name="Hauser L."/>
            <person name="Chertkov O."/>
            <person name="Del Rio T.G."/>
            <person name="Nolan M."/>
            <person name="Copeland A."/>
            <person name="Tice H."/>
            <person name="Cheng J.F."/>
            <person name="Lucas S."/>
            <person name="Han C."/>
            <person name="Goodwin L."/>
            <person name="Pitluck S."/>
            <person name="Ivanova N."/>
            <person name="Ovchinikova G."/>
            <person name="Pati A."/>
            <person name="Chen A."/>
            <person name="Palaniappan K."/>
            <person name="Mavromatis K."/>
            <person name="Liolios K."/>
            <person name="Brettin T."/>
            <person name="Fiebig A."/>
            <person name="Rohde M."/>
            <person name="Abt B."/>
            <person name="Goker M."/>
            <person name="Detter J.C."/>
            <person name="Woyke T."/>
            <person name="Bristow J."/>
            <person name="Eisen J.A."/>
            <person name="Markowitz V."/>
            <person name="Hugenholtz P."/>
            <person name="Kyrpides N.C."/>
            <person name="Klenk H.P."/>
            <person name="Lapidus A."/>
        </authorList>
    </citation>
    <scope>NUCLEOTIDE SEQUENCE [LARGE SCALE GENOMIC DNA]</scope>
    <source>
        <strain evidence="2">DSM 44963</strain>
    </source>
</reference>
<dbReference type="EMBL" id="ADVG01000004">
    <property type="protein sequence ID" value="EFH81009.1"/>
    <property type="molecule type" value="Genomic_DNA"/>
</dbReference>
<evidence type="ECO:0000313" key="2">
    <source>
        <dbReference type="Proteomes" id="UP000004508"/>
    </source>
</evidence>
<comment type="caution">
    <text evidence="1">The sequence shown here is derived from an EMBL/GenBank/DDBJ whole genome shotgun (WGS) entry which is preliminary data.</text>
</comment>
<proteinExistence type="predicted"/>
<organism evidence="1 2">
    <name type="scientific">Ktedonobacter racemifer DSM 44963</name>
    <dbReference type="NCBI Taxonomy" id="485913"/>
    <lineage>
        <taxon>Bacteria</taxon>
        <taxon>Bacillati</taxon>
        <taxon>Chloroflexota</taxon>
        <taxon>Ktedonobacteria</taxon>
        <taxon>Ktedonobacterales</taxon>
        <taxon>Ktedonobacteraceae</taxon>
        <taxon>Ktedonobacter</taxon>
    </lineage>
</organism>
<dbReference type="AlphaFoldDB" id="D6U2P5"/>
<dbReference type="InParanoid" id="D6U2P5"/>
<keyword evidence="2" id="KW-1185">Reference proteome</keyword>
<dbReference type="Proteomes" id="UP000004508">
    <property type="component" value="Unassembled WGS sequence"/>
</dbReference>
<protein>
    <submittedName>
        <fullName evidence="1">Uncharacterized protein</fullName>
    </submittedName>
</protein>
<evidence type="ECO:0000313" key="1">
    <source>
        <dbReference type="EMBL" id="EFH81009.1"/>
    </source>
</evidence>
<name>D6U2P5_KTERA</name>
<gene>
    <name evidence="1" type="ORF">Krac_1667</name>
</gene>
<sequence>MDVDGVITSFCENCTLSHPQVGNKLKNGTRTSPLVGERLLQKVDTTPSCSPENEYFRHKRAVAYPVLTENSLPYTFHF</sequence>
<accession>D6U2P5</accession>